<dbReference type="EMBL" id="JBHTHU010000005">
    <property type="protein sequence ID" value="MFD0749746.1"/>
    <property type="molecule type" value="Genomic_DNA"/>
</dbReference>
<evidence type="ECO:0000313" key="3">
    <source>
        <dbReference type="Proteomes" id="UP001596958"/>
    </source>
</evidence>
<protein>
    <recommendedName>
        <fullName evidence="1">ApeI dehydratase-like domain-containing protein</fullName>
    </recommendedName>
</protein>
<dbReference type="SUPFAM" id="SSF54637">
    <property type="entry name" value="Thioesterase/thiol ester dehydrase-isomerase"/>
    <property type="match status" value="1"/>
</dbReference>
<dbReference type="RefSeq" id="WP_377098379.1">
    <property type="nucleotide sequence ID" value="NZ_JBHTHU010000005.1"/>
</dbReference>
<proteinExistence type="predicted"/>
<gene>
    <name evidence="2" type="ORF">ACFQZS_06310</name>
</gene>
<evidence type="ECO:0000259" key="1">
    <source>
        <dbReference type="Pfam" id="PF22818"/>
    </source>
</evidence>
<reference evidence="3" key="1">
    <citation type="journal article" date="2019" name="Int. J. Syst. Evol. Microbiol.">
        <title>The Global Catalogue of Microorganisms (GCM) 10K type strain sequencing project: providing services to taxonomists for standard genome sequencing and annotation.</title>
        <authorList>
            <consortium name="The Broad Institute Genomics Platform"/>
            <consortium name="The Broad Institute Genome Sequencing Center for Infectious Disease"/>
            <person name="Wu L."/>
            <person name="Ma J."/>
        </authorList>
    </citation>
    <scope>NUCLEOTIDE SEQUENCE [LARGE SCALE GENOMIC DNA]</scope>
    <source>
        <strain evidence="3">CCUG 63418</strain>
    </source>
</reference>
<sequence length="120" mass="13054">MIQPVFKISSADHTENSIVVLLEVDADSDIFSGHFPGQPVVPGACMLQTVKETLEDVFKVSLRMVKADNIKFLNIVTPDAVDLILKISYTSIDGELKIAADLSSGEQLFMKLQAVFSGLV</sequence>
<dbReference type="Proteomes" id="UP001596958">
    <property type="component" value="Unassembled WGS sequence"/>
</dbReference>
<accession>A0ABW2YZ56</accession>
<dbReference type="Gene3D" id="3.10.129.10">
    <property type="entry name" value="Hotdog Thioesterase"/>
    <property type="match status" value="1"/>
</dbReference>
<feature type="domain" description="ApeI dehydratase-like" evidence="1">
    <location>
        <begin position="12"/>
        <end position="96"/>
    </location>
</feature>
<dbReference type="InterPro" id="IPR029069">
    <property type="entry name" value="HotDog_dom_sf"/>
</dbReference>
<keyword evidence="3" id="KW-1185">Reference proteome</keyword>
<evidence type="ECO:0000313" key="2">
    <source>
        <dbReference type="EMBL" id="MFD0749746.1"/>
    </source>
</evidence>
<organism evidence="2 3">
    <name type="scientific">Mucilaginibacter calamicampi</name>
    <dbReference type="NCBI Taxonomy" id="1302352"/>
    <lineage>
        <taxon>Bacteria</taxon>
        <taxon>Pseudomonadati</taxon>
        <taxon>Bacteroidota</taxon>
        <taxon>Sphingobacteriia</taxon>
        <taxon>Sphingobacteriales</taxon>
        <taxon>Sphingobacteriaceae</taxon>
        <taxon>Mucilaginibacter</taxon>
    </lineage>
</organism>
<dbReference type="Pfam" id="PF22818">
    <property type="entry name" value="ApeI-like"/>
    <property type="match status" value="1"/>
</dbReference>
<dbReference type="InterPro" id="IPR054545">
    <property type="entry name" value="ApeI-like"/>
</dbReference>
<name>A0ABW2YZ56_9SPHI</name>
<comment type="caution">
    <text evidence="2">The sequence shown here is derived from an EMBL/GenBank/DDBJ whole genome shotgun (WGS) entry which is preliminary data.</text>
</comment>